<feature type="transmembrane region" description="Helical" evidence="1">
    <location>
        <begin position="82"/>
        <end position="100"/>
    </location>
</feature>
<accession>A0A5P3VSW6</accession>
<reference evidence="2 3" key="1">
    <citation type="submission" date="2018-09" db="EMBL/GenBank/DDBJ databases">
        <title>Complete genome sequence of Cupriavidus oxalaticus T2, a bacterium capable of phenol tolerance and degradation.</title>
        <authorList>
            <person name="Yan J."/>
        </authorList>
    </citation>
    <scope>NUCLEOTIDE SEQUENCE [LARGE SCALE GENOMIC DNA]</scope>
    <source>
        <strain evidence="2 3">T2</strain>
        <plasmid evidence="2 3">unnamed1</plasmid>
    </source>
</reference>
<keyword evidence="2" id="KW-0614">Plasmid</keyword>
<name>A0A5P3VSW6_9BURK</name>
<sequence length="134" mass="14472">MHQDDIVELPKRMMMRVSAAVDAGEGYAIVAHYKGEAVPMLLVADASYRLDMQHATSEPWSKRIAEAFRDPTKDQQQAYGRYCHTLSAAALVGFVGYAAGRPGWTVTTVLNCACLVILAGVLLAIGAAFLKGDK</sequence>
<gene>
    <name evidence="2" type="ORF">D2917_31565</name>
</gene>
<dbReference type="EMBL" id="CP032520">
    <property type="protein sequence ID" value="QEZ49098.1"/>
    <property type="molecule type" value="Genomic_DNA"/>
</dbReference>
<evidence type="ECO:0000313" key="3">
    <source>
        <dbReference type="Proteomes" id="UP000325743"/>
    </source>
</evidence>
<evidence type="ECO:0000256" key="1">
    <source>
        <dbReference type="SAM" id="Phobius"/>
    </source>
</evidence>
<keyword evidence="1" id="KW-0812">Transmembrane</keyword>
<proteinExistence type="predicted"/>
<feature type="transmembrane region" description="Helical" evidence="1">
    <location>
        <begin position="106"/>
        <end position="130"/>
    </location>
</feature>
<keyword evidence="1" id="KW-0472">Membrane</keyword>
<geneLocation type="plasmid" evidence="2">
    <name>unnamed1</name>
</geneLocation>
<protein>
    <submittedName>
        <fullName evidence="2">Uncharacterized protein</fullName>
    </submittedName>
</protein>
<dbReference type="AlphaFoldDB" id="A0A5P3VSW6"/>
<organism evidence="2 3">
    <name type="scientific">Cupriavidus oxalaticus</name>
    <dbReference type="NCBI Taxonomy" id="96344"/>
    <lineage>
        <taxon>Bacteria</taxon>
        <taxon>Pseudomonadati</taxon>
        <taxon>Pseudomonadota</taxon>
        <taxon>Betaproteobacteria</taxon>
        <taxon>Burkholderiales</taxon>
        <taxon>Burkholderiaceae</taxon>
        <taxon>Cupriavidus</taxon>
    </lineage>
</organism>
<evidence type="ECO:0000313" key="2">
    <source>
        <dbReference type="EMBL" id="QEZ49098.1"/>
    </source>
</evidence>
<keyword evidence="1" id="KW-1133">Transmembrane helix</keyword>
<dbReference type="Proteomes" id="UP000325743">
    <property type="component" value="Plasmid unnamed1"/>
</dbReference>